<comment type="caution">
    <text evidence="10">The sequence shown here is derived from an EMBL/GenBank/DDBJ whole genome shotgun (WGS) entry which is preliminary data.</text>
</comment>
<feature type="active site" evidence="5">
    <location>
        <position position="311"/>
    </location>
</feature>
<evidence type="ECO:0000256" key="8">
    <source>
        <dbReference type="SAM" id="SignalP"/>
    </source>
</evidence>
<evidence type="ECO:0000256" key="2">
    <source>
        <dbReference type="ARBA" id="ARBA00022670"/>
    </source>
</evidence>
<dbReference type="OrthoDB" id="15189at2759"/>
<dbReference type="PANTHER" id="PTHR47966">
    <property type="entry name" value="BETA-SITE APP-CLEAVING ENZYME, ISOFORM A-RELATED"/>
    <property type="match status" value="1"/>
</dbReference>
<evidence type="ECO:0000313" key="10">
    <source>
        <dbReference type="EMBL" id="KAG1766736.1"/>
    </source>
</evidence>
<gene>
    <name evidence="10" type="ORF">EV702DRAFT_1149223</name>
</gene>
<dbReference type="InterPro" id="IPR001461">
    <property type="entry name" value="Aspartic_peptidase_A1"/>
</dbReference>
<evidence type="ECO:0000313" key="11">
    <source>
        <dbReference type="Proteomes" id="UP000714275"/>
    </source>
</evidence>
<dbReference type="Pfam" id="PF00026">
    <property type="entry name" value="Asp"/>
    <property type="match status" value="1"/>
</dbReference>
<dbReference type="AlphaFoldDB" id="A0A9P6ZII3"/>
<dbReference type="PROSITE" id="PS51767">
    <property type="entry name" value="PEPTIDASE_A1"/>
    <property type="match status" value="1"/>
</dbReference>
<dbReference type="InterPro" id="IPR033121">
    <property type="entry name" value="PEPTIDASE_A1"/>
</dbReference>
<feature type="chain" id="PRO_5040291533" evidence="8">
    <location>
        <begin position="17"/>
        <end position="424"/>
    </location>
</feature>
<dbReference type="InterPro" id="IPR001969">
    <property type="entry name" value="Aspartic_peptidase_AS"/>
</dbReference>
<keyword evidence="2 7" id="KW-0645">Protease</keyword>
<feature type="domain" description="Peptidase A1" evidence="9">
    <location>
        <begin position="110"/>
        <end position="421"/>
    </location>
</feature>
<dbReference type="GO" id="GO:0004190">
    <property type="term" value="F:aspartic-type endopeptidase activity"/>
    <property type="evidence" value="ECO:0007669"/>
    <property type="project" value="UniProtKB-KW"/>
</dbReference>
<dbReference type="PRINTS" id="PR00792">
    <property type="entry name" value="PEPSIN"/>
</dbReference>
<dbReference type="SUPFAM" id="SSF50630">
    <property type="entry name" value="Acid proteases"/>
    <property type="match status" value="1"/>
</dbReference>
<keyword evidence="4 7" id="KW-0378">Hydrolase</keyword>
<evidence type="ECO:0000256" key="7">
    <source>
        <dbReference type="RuleBase" id="RU000454"/>
    </source>
</evidence>
<feature type="active site" evidence="5">
    <location>
        <position position="128"/>
    </location>
</feature>
<evidence type="ECO:0000256" key="3">
    <source>
        <dbReference type="ARBA" id="ARBA00022750"/>
    </source>
</evidence>
<organism evidence="10 11">
    <name type="scientific">Suillus placidus</name>
    <dbReference type="NCBI Taxonomy" id="48579"/>
    <lineage>
        <taxon>Eukaryota</taxon>
        <taxon>Fungi</taxon>
        <taxon>Dikarya</taxon>
        <taxon>Basidiomycota</taxon>
        <taxon>Agaricomycotina</taxon>
        <taxon>Agaricomycetes</taxon>
        <taxon>Agaricomycetidae</taxon>
        <taxon>Boletales</taxon>
        <taxon>Suillineae</taxon>
        <taxon>Suillaceae</taxon>
        <taxon>Suillus</taxon>
    </lineage>
</organism>
<dbReference type="FunFam" id="2.40.70.10:FF:000115">
    <property type="entry name" value="Lysosomal aspartic protease"/>
    <property type="match status" value="1"/>
</dbReference>
<sequence>MKFTAICALFAVAVVGSPTPPPNDRSNTGRTQRILLNSRSTAANSSKVFDPRTVWEQLGFAYRKYSATMGAYRRNTGSPHPLSSRFDVRSVAKRTTNGSVPLVNYNADLWYGEIEVGTPPKPFTVVFDTGSSDLFLPSTTCSVGCARHTQYDPSASSSAKDTGQPFVLMYGAGETAGEEYVDDVFVGGYEAKDQTVGAAWAYSPEFSKDAFPPDGLSGLAFPEISEFEGSPLFQTLAESGELPQSVIGFKLSTTPGDSEMVIGGTNTNLYRSDTLTYVPVTNKGYWQVEIDAISRLGQEVVESQAAPAIIDTGTTFVITSYSIAQSYYANISGATAHTEGTDTYWTIPCDTINSTVPTFTFGKRAFNVSAQTYNLGPDVPSGDCLAGIAASSEMEFTIVGDVYLQNVYSVFDYANATVGFAELT</sequence>
<dbReference type="GO" id="GO:0006508">
    <property type="term" value="P:proteolysis"/>
    <property type="evidence" value="ECO:0007669"/>
    <property type="project" value="UniProtKB-KW"/>
</dbReference>
<evidence type="ECO:0000256" key="5">
    <source>
        <dbReference type="PIRSR" id="PIRSR601461-1"/>
    </source>
</evidence>
<evidence type="ECO:0000256" key="1">
    <source>
        <dbReference type="ARBA" id="ARBA00007447"/>
    </source>
</evidence>
<dbReference type="EMBL" id="JABBWD010000093">
    <property type="protein sequence ID" value="KAG1766736.1"/>
    <property type="molecule type" value="Genomic_DNA"/>
</dbReference>
<evidence type="ECO:0000259" key="9">
    <source>
        <dbReference type="PROSITE" id="PS51767"/>
    </source>
</evidence>
<evidence type="ECO:0000256" key="4">
    <source>
        <dbReference type="ARBA" id="ARBA00022801"/>
    </source>
</evidence>
<dbReference type="PANTHER" id="PTHR47966:SF51">
    <property type="entry name" value="BETA-SITE APP-CLEAVING ENZYME, ISOFORM A-RELATED"/>
    <property type="match status" value="1"/>
</dbReference>
<name>A0A9P6ZII3_9AGAM</name>
<proteinExistence type="inferred from homology"/>
<dbReference type="PROSITE" id="PS00141">
    <property type="entry name" value="ASP_PROTEASE"/>
    <property type="match status" value="2"/>
</dbReference>
<evidence type="ECO:0000256" key="6">
    <source>
        <dbReference type="PIRSR" id="PIRSR601461-2"/>
    </source>
</evidence>
<reference evidence="10" key="1">
    <citation type="journal article" date="2020" name="New Phytol.">
        <title>Comparative genomics reveals dynamic genome evolution in host specialist ectomycorrhizal fungi.</title>
        <authorList>
            <person name="Lofgren L.A."/>
            <person name="Nguyen N.H."/>
            <person name="Vilgalys R."/>
            <person name="Ruytinx J."/>
            <person name="Liao H.L."/>
            <person name="Branco S."/>
            <person name="Kuo A."/>
            <person name="LaButti K."/>
            <person name="Lipzen A."/>
            <person name="Andreopoulos W."/>
            <person name="Pangilinan J."/>
            <person name="Riley R."/>
            <person name="Hundley H."/>
            <person name="Na H."/>
            <person name="Barry K."/>
            <person name="Grigoriev I.V."/>
            <person name="Stajich J.E."/>
            <person name="Kennedy P.G."/>
        </authorList>
    </citation>
    <scope>NUCLEOTIDE SEQUENCE</scope>
    <source>
        <strain evidence="10">DOB743</strain>
    </source>
</reference>
<protein>
    <submittedName>
        <fullName evidence="10">Acid protease</fullName>
    </submittedName>
</protein>
<comment type="similarity">
    <text evidence="1 7">Belongs to the peptidase A1 family.</text>
</comment>
<dbReference type="InterPro" id="IPR021109">
    <property type="entry name" value="Peptidase_aspartic_dom_sf"/>
</dbReference>
<accession>A0A9P6ZII3</accession>
<keyword evidence="6" id="KW-1015">Disulfide bond</keyword>
<keyword evidence="11" id="KW-1185">Reference proteome</keyword>
<keyword evidence="3 7" id="KW-0064">Aspartyl protease</keyword>
<dbReference type="Gene3D" id="2.40.70.10">
    <property type="entry name" value="Acid Proteases"/>
    <property type="match status" value="2"/>
</dbReference>
<feature type="signal peptide" evidence="8">
    <location>
        <begin position="1"/>
        <end position="16"/>
    </location>
</feature>
<feature type="disulfide bond" evidence="6">
    <location>
        <begin position="141"/>
        <end position="145"/>
    </location>
</feature>
<dbReference type="Proteomes" id="UP000714275">
    <property type="component" value="Unassembled WGS sequence"/>
</dbReference>
<keyword evidence="8" id="KW-0732">Signal</keyword>